<keyword evidence="2" id="KW-0732">Signal</keyword>
<sequence length="770" mass="82867">MLLNRGRRLSRRLPTKTLVVFCTLVLGLSLNMTQAGQATTTAWAPPALKPIDPQRVQDQQDMTWQDYKPIPGVSWATNGAVPTDRALRVALVAVDFPDQPFVITKPKQSDPFGNPQIDPVSRDEVPRFYADFFNKPSPVNHYQTINGYWMEQSGGKIGVTSVTAFGPYQMPKNSSQYGLNDIGQPQQQGCPGQTTVTGDQAGATTIAVASTEFLKVGDLITIAGVSPSGQRVVTGIPDGTHLTLDATVTVTDQAGINNCAGTRLETDADQLWHEDADCTRNCGYDVVLRIYAGYDETSVWQEFGEMMFDSPEDVPREIWGNPNPALPNSVQSRYVPWTSWLAGSQLWGQSTVRQGESSGTITHELSHFFFSIGDNNNNPYAQPYHRVGSGPWDMMDRGSFNGPGGPHNRWQVPAQQGASMGAEQTLRNKIGMGFVPYSSVLRLNRDGLAQSGLAVVDVIARAVNTGPLPKGTRAGVQVLLDGDAPVDRSPACDVGTDPLCDGGGPAGEWSNYTLETVQRIGYGSFQPDNGVLIAKNKPYEPGGDGEEGATCGYNCFTWVVDAHPEDIGMLDYERPDGTKVMRTIGDYRQLNDALFHAGTNSGSKNEYADAANGLRFYILDRYQDAKGLLHYVIGVQNPKGAGPQRRGVALDKGRPGGKAPAYATTCSFRLANTGRDAATDPALHPQDERAHLRNDIYRLSASATGAGWSAQLPNDLATAAFGQSADVPVHVTRTPGSSHAATVELTATSVSDPGKTATSTCKVKTKDTGH</sequence>
<dbReference type="EMBL" id="JADOGI010000037">
    <property type="protein sequence ID" value="MBF8187027.1"/>
    <property type="molecule type" value="Genomic_DNA"/>
</dbReference>
<protein>
    <submittedName>
        <fullName evidence="3">Peptidase M6</fullName>
    </submittedName>
</protein>
<dbReference type="RefSeq" id="WP_195895994.1">
    <property type="nucleotide sequence ID" value="NZ_JADOGI010000037.1"/>
</dbReference>
<evidence type="ECO:0000313" key="3">
    <source>
        <dbReference type="EMBL" id="MBF8187027.1"/>
    </source>
</evidence>
<proteinExistence type="predicted"/>
<feature type="region of interest" description="Disordered" evidence="1">
    <location>
        <begin position="750"/>
        <end position="770"/>
    </location>
</feature>
<comment type="caution">
    <text evidence="3">The sequence shown here is derived from an EMBL/GenBank/DDBJ whole genome shotgun (WGS) entry which is preliminary data.</text>
</comment>
<gene>
    <name evidence="3" type="ORF">ITP53_15035</name>
</gene>
<accession>A0A931EYZ7</accession>
<evidence type="ECO:0000256" key="2">
    <source>
        <dbReference type="SAM" id="SignalP"/>
    </source>
</evidence>
<name>A0A931EYZ7_9ACTN</name>
<organism evidence="3 4">
    <name type="scientific">Nonomuraea cypriaca</name>
    <dbReference type="NCBI Taxonomy" id="1187855"/>
    <lineage>
        <taxon>Bacteria</taxon>
        <taxon>Bacillati</taxon>
        <taxon>Actinomycetota</taxon>
        <taxon>Actinomycetes</taxon>
        <taxon>Streptosporangiales</taxon>
        <taxon>Streptosporangiaceae</taxon>
        <taxon>Nonomuraea</taxon>
    </lineage>
</organism>
<dbReference type="Proteomes" id="UP000605361">
    <property type="component" value="Unassembled WGS sequence"/>
</dbReference>
<keyword evidence="4" id="KW-1185">Reference proteome</keyword>
<evidence type="ECO:0000256" key="1">
    <source>
        <dbReference type="SAM" id="MobiDB-lite"/>
    </source>
</evidence>
<dbReference type="AlphaFoldDB" id="A0A931EYZ7"/>
<evidence type="ECO:0000313" key="4">
    <source>
        <dbReference type="Proteomes" id="UP000605361"/>
    </source>
</evidence>
<feature type="compositionally biased region" description="Polar residues" evidence="1">
    <location>
        <begin position="750"/>
        <end position="762"/>
    </location>
</feature>
<feature type="signal peptide" evidence="2">
    <location>
        <begin position="1"/>
        <end position="37"/>
    </location>
</feature>
<reference evidence="3" key="1">
    <citation type="submission" date="2020-11" db="EMBL/GenBank/DDBJ databases">
        <title>Whole-genome analyses of Nonomuraea sp. K274.</title>
        <authorList>
            <person name="Veyisoglu A."/>
        </authorList>
    </citation>
    <scope>NUCLEOTIDE SEQUENCE</scope>
    <source>
        <strain evidence="3">K274</strain>
    </source>
</reference>
<feature type="chain" id="PRO_5037850531" evidence="2">
    <location>
        <begin position="38"/>
        <end position="770"/>
    </location>
</feature>